<dbReference type="GO" id="GO:0006950">
    <property type="term" value="P:response to stress"/>
    <property type="evidence" value="ECO:0007669"/>
    <property type="project" value="UniProtKB-ARBA"/>
</dbReference>
<evidence type="ECO:0000256" key="5">
    <source>
        <dbReference type="ARBA" id="ARBA00022989"/>
    </source>
</evidence>
<dbReference type="GO" id="GO:0005789">
    <property type="term" value="C:endoplasmic reticulum membrane"/>
    <property type="evidence" value="ECO:0007669"/>
    <property type="project" value="UniProtKB-SubCell"/>
</dbReference>
<evidence type="ECO:0000313" key="9">
    <source>
        <dbReference type="EMBL" id="TBU31412.1"/>
    </source>
</evidence>
<keyword evidence="3 7" id="KW-0812">Transmembrane</keyword>
<feature type="transmembrane region" description="Helical" evidence="7">
    <location>
        <begin position="97"/>
        <end position="115"/>
    </location>
</feature>
<comment type="subcellular location">
    <subcellularLocation>
        <location evidence="1 7">Endoplasmic reticulum membrane</location>
        <topology evidence="1 7">Multi-pass membrane protein</topology>
    </subcellularLocation>
</comment>
<dbReference type="Pfam" id="PF04511">
    <property type="entry name" value="DER1"/>
    <property type="match status" value="1"/>
</dbReference>
<dbReference type="SUPFAM" id="SSF144091">
    <property type="entry name" value="Rhomboid-like"/>
    <property type="match status" value="1"/>
</dbReference>
<reference evidence="9" key="1">
    <citation type="submission" date="2019-01" db="EMBL/GenBank/DDBJ databases">
        <title>Draft genome sequences of three monokaryotic isolates of the white-rot basidiomycete fungus Dichomitus squalens.</title>
        <authorList>
            <consortium name="DOE Joint Genome Institute"/>
            <person name="Lopez S.C."/>
            <person name="Andreopoulos B."/>
            <person name="Pangilinan J."/>
            <person name="Lipzen A."/>
            <person name="Riley R."/>
            <person name="Ahrendt S."/>
            <person name="Ng V."/>
            <person name="Barry K."/>
            <person name="Daum C."/>
            <person name="Grigoriev I.V."/>
            <person name="Hilden K.S."/>
            <person name="Makela M.R."/>
            <person name="de Vries R.P."/>
        </authorList>
    </citation>
    <scope>NUCLEOTIDE SEQUENCE [LARGE SCALE GENOMIC DNA]</scope>
    <source>
        <strain evidence="9">OM18370.1</strain>
    </source>
</reference>
<evidence type="ECO:0000256" key="8">
    <source>
        <dbReference type="SAM" id="MobiDB-lite"/>
    </source>
</evidence>
<evidence type="ECO:0000256" key="3">
    <source>
        <dbReference type="ARBA" id="ARBA00022692"/>
    </source>
</evidence>
<keyword evidence="6 7" id="KW-0472">Membrane</keyword>
<evidence type="ECO:0000256" key="2">
    <source>
        <dbReference type="ARBA" id="ARBA00008917"/>
    </source>
</evidence>
<keyword evidence="5 7" id="KW-1133">Transmembrane helix</keyword>
<dbReference type="PANTHER" id="PTHR11009">
    <property type="entry name" value="DER1-LIKE PROTEIN, DERLIN"/>
    <property type="match status" value="1"/>
</dbReference>
<comment type="similarity">
    <text evidence="2 7">Belongs to the derlin family.</text>
</comment>
<evidence type="ECO:0000256" key="4">
    <source>
        <dbReference type="ARBA" id="ARBA00022824"/>
    </source>
</evidence>
<feature type="compositionally biased region" description="Gly residues" evidence="8">
    <location>
        <begin position="240"/>
        <end position="250"/>
    </location>
</feature>
<evidence type="ECO:0000256" key="7">
    <source>
        <dbReference type="RuleBase" id="RU363059"/>
    </source>
</evidence>
<accession>A0A4Q9MXE2</accession>
<proteinExistence type="inferred from homology"/>
<name>A0A4Q9MXE2_9APHY</name>
<feature type="transmembrane region" description="Helical" evidence="7">
    <location>
        <begin position="154"/>
        <end position="187"/>
    </location>
</feature>
<evidence type="ECO:0000256" key="1">
    <source>
        <dbReference type="ARBA" id="ARBA00004477"/>
    </source>
</evidence>
<dbReference type="OrthoDB" id="1716531at2759"/>
<comment type="function">
    <text evidence="7">May be involved in the degradation of misfolded endoplasmic reticulum (ER) luminal proteins.</text>
</comment>
<feature type="transmembrane region" description="Helical" evidence="7">
    <location>
        <begin position="12"/>
        <end position="33"/>
    </location>
</feature>
<feature type="transmembrane region" description="Helical" evidence="7">
    <location>
        <begin position="127"/>
        <end position="148"/>
    </location>
</feature>
<dbReference type="InterPro" id="IPR007599">
    <property type="entry name" value="DER1"/>
</dbReference>
<feature type="region of interest" description="Disordered" evidence="8">
    <location>
        <begin position="215"/>
        <end position="250"/>
    </location>
</feature>
<protein>
    <recommendedName>
        <fullName evidence="7">Derlin</fullName>
    </recommendedName>
</protein>
<keyword evidence="4 7" id="KW-0256">Endoplasmic reticulum</keyword>
<organism evidence="9">
    <name type="scientific">Dichomitus squalens</name>
    <dbReference type="NCBI Taxonomy" id="114155"/>
    <lineage>
        <taxon>Eukaryota</taxon>
        <taxon>Fungi</taxon>
        <taxon>Dikarya</taxon>
        <taxon>Basidiomycota</taxon>
        <taxon>Agaricomycotina</taxon>
        <taxon>Agaricomycetes</taxon>
        <taxon>Polyporales</taxon>
        <taxon>Polyporaceae</taxon>
        <taxon>Dichomitus</taxon>
    </lineage>
</organism>
<gene>
    <name evidence="9" type="ORF">BD311DRAFT_117841</name>
</gene>
<dbReference type="AlphaFoldDB" id="A0A4Q9MXE2"/>
<evidence type="ECO:0000256" key="6">
    <source>
        <dbReference type="ARBA" id="ARBA00023136"/>
    </source>
</evidence>
<dbReference type="InterPro" id="IPR035952">
    <property type="entry name" value="Rhomboid-like_sf"/>
</dbReference>
<feature type="transmembrane region" description="Helical" evidence="7">
    <location>
        <begin position="54"/>
        <end position="77"/>
    </location>
</feature>
<sequence length="250" mass="27716">MSLVEELRKIPPVTRFLCGSLISVTVPMILQVVSPYKLLFVREYVTKRYEIWRAFTTFFIGGTPAGTGLNFIFDIAMFYRNSDELESKHFAGRSADYAWQVFLASLSILGFNLPLRTFVHTRALLIALTYVSSMLAPPGSQTTFWGLITFPVRYLPYVFIAMDFLMGGPQAAAVSISGAVVGHLWWWGVWDTGVLRNLAAAPRFVRALMGEDSDGRPRPLGGGVHVVPPRRDGPVRQAGRGWGSGQRLGS</sequence>
<dbReference type="Proteomes" id="UP000292957">
    <property type="component" value="Unassembled WGS sequence"/>
</dbReference>
<dbReference type="EMBL" id="ML143399">
    <property type="protein sequence ID" value="TBU31412.1"/>
    <property type="molecule type" value="Genomic_DNA"/>
</dbReference>